<evidence type="ECO:0000313" key="2">
    <source>
        <dbReference type="EMBL" id="UOQ69477.1"/>
    </source>
</evidence>
<evidence type="ECO:0000256" key="1">
    <source>
        <dbReference type="SAM" id="MobiDB-lite"/>
    </source>
</evidence>
<evidence type="ECO:0000313" key="3">
    <source>
        <dbReference type="Proteomes" id="UP000830401"/>
    </source>
</evidence>
<gene>
    <name evidence="2" type="ORF">MUN86_28785</name>
</gene>
<keyword evidence="2" id="KW-0614">Plasmid</keyword>
<dbReference type="Proteomes" id="UP000830401">
    <property type="component" value="Plasmid unnamed5"/>
</dbReference>
<keyword evidence="3" id="KW-1185">Reference proteome</keyword>
<accession>A0ABY4GEW6</accession>
<name>A0ABY4GEW6_9BACT</name>
<protein>
    <submittedName>
        <fullName evidence="2">Uncharacterized protein</fullName>
    </submittedName>
</protein>
<dbReference type="RefSeq" id="WP_245127257.1">
    <property type="nucleotide sequence ID" value="NZ_CP095066.1"/>
</dbReference>
<reference evidence="2" key="1">
    <citation type="submission" date="2022-04" db="EMBL/GenBank/DDBJ databases">
        <title>Hymenobacter sp. isolated from the air.</title>
        <authorList>
            <person name="Won M."/>
            <person name="Lee C.-M."/>
            <person name="Woen H.-Y."/>
            <person name="Kwon S.-W."/>
        </authorList>
    </citation>
    <scope>NUCLEOTIDE SEQUENCE</scope>
    <source>
        <strain evidence="2">5420S-77</strain>
        <plasmid evidence="2">unnamed5</plasmid>
    </source>
</reference>
<geneLocation type="plasmid" evidence="2 3">
    <name>unnamed5</name>
</geneLocation>
<organism evidence="2 3">
    <name type="scientific">Hymenobacter volaticus</name>
    <dbReference type="NCBI Taxonomy" id="2932254"/>
    <lineage>
        <taxon>Bacteria</taxon>
        <taxon>Pseudomonadati</taxon>
        <taxon>Bacteroidota</taxon>
        <taxon>Cytophagia</taxon>
        <taxon>Cytophagales</taxon>
        <taxon>Hymenobacteraceae</taxon>
        <taxon>Hymenobacter</taxon>
    </lineage>
</organism>
<feature type="region of interest" description="Disordered" evidence="1">
    <location>
        <begin position="101"/>
        <end position="131"/>
    </location>
</feature>
<proteinExistence type="predicted"/>
<dbReference type="EMBL" id="CP095066">
    <property type="protein sequence ID" value="UOQ69477.1"/>
    <property type="molecule type" value="Genomic_DNA"/>
</dbReference>
<sequence length="131" mass="14394">MLFPRPTPARSCSSGDNRQAVLRMLRQAREETTTAEHIIAVLHCAEAALNAGPAGYNTLIRVYMKGKQLPALRQQLAEELLPEVIVFLPHLTRLHIECDGVAHGGGAERGRKRCATRTGDTPEGRRHPHSA</sequence>